<accession>A0ABU2CJB9</accession>
<comment type="caution">
    <text evidence="2">The sequence shown here is derived from an EMBL/GenBank/DDBJ whole genome shotgun (WGS) entry which is preliminary data.</text>
</comment>
<feature type="region of interest" description="Disordered" evidence="1">
    <location>
        <begin position="1"/>
        <end position="119"/>
    </location>
</feature>
<protein>
    <submittedName>
        <fullName evidence="2">Uncharacterized protein</fullName>
    </submittedName>
</protein>
<dbReference type="RefSeq" id="WP_274994218.1">
    <property type="nucleotide sequence ID" value="NZ_JAJQQP010000006.1"/>
</dbReference>
<organism evidence="2 3">
    <name type="scientific">Promicromonospora iranensis</name>
    <dbReference type="NCBI Taxonomy" id="1105144"/>
    <lineage>
        <taxon>Bacteria</taxon>
        <taxon>Bacillati</taxon>
        <taxon>Actinomycetota</taxon>
        <taxon>Actinomycetes</taxon>
        <taxon>Micrococcales</taxon>
        <taxon>Promicromonosporaceae</taxon>
        <taxon>Promicromonospora</taxon>
    </lineage>
</organism>
<feature type="compositionally biased region" description="Basic and acidic residues" evidence="1">
    <location>
        <begin position="110"/>
        <end position="119"/>
    </location>
</feature>
<dbReference type="EMBL" id="JAVDYE010000001">
    <property type="protein sequence ID" value="MDR7381426.1"/>
    <property type="molecule type" value="Genomic_DNA"/>
</dbReference>
<dbReference type="Proteomes" id="UP001183585">
    <property type="component" value="Unassembled WGS sequence"/>
</dbReference>
<gene>
    <name evidence="2" type="ORF">J2S48_000941</name>
</gene>
<evidence type="ECO:0000313" key="3">
    <source>
        <dbReference type="Proteomes" id="UP001183585"/>
    </source>
</evidence>
<feature type="compositionally biased region" description="Basic and acidic residues" evidence="1">
    <location>
        <begin position="73"/>
        <end position="96"/>
    </location>
</feature>
<keyword evidence="3" id="KW-1185">Reference proteome</keyword>
<proteinExistence type="predicted"/>
<sequence>MMSLVSCLPSFFRGRRAGRSPRGAPPLSEHRDGTDGHGDQEQDSAEQEHHTEEEGRHDGVPALPSAQQPDTGESAREGDRCEQRGRGADQLVKRDDTADDGDGDQEAAGGEERASCALS</sequence>
<name>A0ABU2CJB9_9MICO</name>
<reference evidence="2 3" key="1">
    <citation type="submission" date="2023-07" db="EMBL/GenBank/DDBJ databases">
        <title>Sequencing the genomes of 1000 actinobacteria strains.</title>
        <authorList>
            <person name="Klenk H.-P."/>
        </authorList>
    </citation>
    <scope>NUCLEOTIDE SEQUENCE [LARGE SCALE GENOMIC DNA]</scope>
    <source>
        <strain evidence="2 3">DSM 45554</strain>
    </source>
</reference>
<evidence type="ECO:0000313" key="2">
    <source>
        <dbReference type="EMBL" id="MDR7381426.1"/>
    </source>
</evidence>
<feature type="compositionally biased region" description="Basic and acidic residues" evidence="1">
    <location>
        <begin position="28"/>
        <end position="59"/>
    </location>
</feature>
<evidence type="ECO:0000256" key="1">
    <source>
        <dbReference type="SAM" id="MobiDB-lite"/>
    </source>
</evidence>